<keyword evidence="1" id="KW-1133">Transmembrane helix</keyword>
<reference evidence="2 3" key="1">
    <citation type="submission" date="2020-07" db="EMBL/GenBank/DDBJ databases">
        <title>Sequencing the genomes of 1000 actinobacteria strains.</title>
        <authorList>
            <person name="Klenk H.-P."/>
        </authorList>
    </citation>
    <scope>NUCLEOTIDE SEQUENCE [LARGE SCALE GENOMIC DNA]</scope>
    <source>
        <strain evidence="2 3">DSM 43814</strain>
    </source>
</reference>
<protein>
    <recommendedName>
        <fullName evidence="4">SdpI/YhfL protein family protein</fullName>
    </recommendedName>
</protein>
<dbReference type="RefSeq" id="WP_179803869.1">
    <property type="nucleotide sequence ID" value="NZ_JACCCQ010000001.1"/>
</dbReference>
<dbReference type="EMBL" id="JACCCQ010000001">
    <property type="protein sequence ID" value="NYF57887.1"/>
    <property type="molecule type" value="Genomic_DNA"/>
</dbReference>
<name>A0ABX2RMZ3_9ACTN</name>
<keyword evidence="3" id="KW-1185">Reference proteome</keyword>
<dbReference type="Proteomes" id="UP000631553">
    <property type="component" value="Unassembled WGS sequence"/>
</dbReference>
<evidence type="ECO:0008006" key="4">
    <source>
        <dbReference type="Google" id="ProtNLM"/>
    </source>
</evidence>
<gene>
    <name evidence="2" type="ORF">HDA35_003718</name>
</gene>
<feature type="transmembrane region" description="Helical" evidence="1">
    <location>
        <begin position="71"/>
        <end position="89"/>
    </location>
</feature>
<feature type="transmembrane region" description="Helical" evidence="1">
    <location>
        <begin position="6"/>
        <end position="27"/>
    </location>
</feature>
<evidence type="ECO:0000313" key="2">
    <source>
        <dbReference type="EMBL" id="NYF57887.1"/>
    </source>
</evidence>
<organism evidence="2 3">
    <name type="scientific">Micromonospora purpureochromogenes</name>
    <dbReference type="NCBI Taxonomy" id="47872"/>
    <lineage>
        <taxon>Bacteria</taxon>
        <taxon>Bacillati</taxon>
        <taxon>Actinomycetota</taxon>
        <taxon>Actinomycetes</taxon>
        <taxon>Micromonosporales</taxon>
        <taxon>Micromonosporaceae</taxon>
        <taxon>Micromonospora</taxon>
    </lineage>
</organism>
<accession>A0ABX2RMZ3</accession>
<keyword evidence="1" id="KW-0472">Membrane</keyword>
<proteinExistence type="predicted"/>
<evidence type="ECO:0000313" key="3">
    <source>
        <dbReference type="Proteomes" id="UP000631553"/>
    </source>
</evidence>
<evidence type="ECO:0000256" key="1">
    <source>
        <dbReference type="SAM" id="Phobius"/>
    </source>
</evidence>
<comment type="caution">
    <text evidence="2">The sequence shown here is derived from an EMBL/GenBank/DDBJ whole genome shotgun (WGS) entry which is preliminary data.</text>
</comment>
<sequence>MPQALTWLAGWPGIALGLLFMLMGVRLRREERRQRRRLLPGQPFSGREVLWEGVAFALMGTGNLLGGRWVLLTLPAVAVMTLLFVRLIARWTRSPSRRAD</sequence>
<keyword evidence="1" id="KW-0812">Transmembrane</keyword>